<comment type="caution">
    <text evidence="2">The sequence shown here is derived from an EMBL/GenBank/DDBJ whole genome shotgun (WGS) entry which is preliminary data.</text>
</comment>
<keyword evidence="2" id="KW-0378">Hydrolase</keyword>
<dbReference type="SUPFAM" id="SSF100950">
    <property type="entry name" value="NagB/RpiA/CoA transferase-like"/>
    <property type="match status" value="1"/>
</dbReference>
<accession>A0A4R2I181</accession>
<dbReference type="Gene3D" id="3.40.1080.10">
    <property type="entry name" value="Glutaconate Coenzyme A-transferase"/>
    <property type="match status" value="1"/>
</dbReference>
<dbReference type="Gene3D" id="3.40.1080.20">
    <property type="entry name" value="Acetyl-CoA hydrolase/transferase C-terminal domain"/>
    <property type="match status" value="1"/>
</dbReference>
<sequence>MTTAMTIDAAIARILERGGADVAVATPLGLGKPNHLLNALYARFKAEPARRLTLYTALSLDLPEAGSELERRFLEPFLARQFGADYPRLDYVADMKADRVPANVRIEEFYFQSGAMMHAPRAQRDYASINYTSVARDLAERAGLHAIVQLVAARGDGPDTRYSLSCNPDVTLDVLEAIAANGGPRPLVIGVVHPDLPFLGGAAEVDAAFFDGLVDGSTPAQPLFALPRNAVDLAEYAIGLHASTLVRDGGTLQIGIGALSDAIVQALLLRQQRNDDYRNAIAALRGGDAGDDPLVARWGGLAPFEHGLYGASEMIMDGFMHLRKAGILVRRVHDDIDVERALADGREVDPERLRGGHYLKGAFYLGSKDFYAWLRALAGDDYAGLVMSAVSDVNQLYGGREQLDALQRRHARFFNTCMMATVLGAATSDALEDGRVVSGVGGQYNFVAMAHAIAGGRSVLLLRATRRNGRRLESNIRWSYGHTTIPRHLRDLYVTEYGIADLRGRSDEACVRAMLAIADARFIDELAATAVRDGKLPRDFRVPDAWRANTPEALAGRLRATKAAGLLPTFPFGSDFDDIERRVLPALMWLKTRAGDPRRWPSLVTALLAPRGRADDAPLLERLALARPASVRERVLARLVRGAIARSRAA</sequence>
<dbReference type="PANTHER" id="PTHR21432">
    <property type="entry name" value="ACETYL-COA HYDROLASE-RELATED"/>
    <property type="match status" value="1"/>
</dbReference>
<dbReference type="Gene3D" id="3.30.750.70">
    <property type="entry name" value="4-hydroxybutyrate coenzyme like domains"/>
    <property type="match status" value="1"/>
</dbReference>
<dbReference type="InterPro" id="IPR037171">
    <property type="entry name" value="NagB/RpiA_transferase-like"/>
</dbReference>
<evidence type="ECO:0000259" key="1">
    <source>
        <dbReference type="Pfam" id="PF13336"/>
    </source>
</evidence>
<dbReference type="PANTHER" id="PTHR21432:SF20">
    <property type="entry name" value="ACETYL-COA HYDROLASE"/>
    <property type="match status" value="1"/>
</dbReference>
<protein>
    <submittedName>
        <fullName evidence="2">Acyl-CoA hydrolase</fullName>
    </submittedName>
</protein>
<dbReference type="InterPro" id="IPR026888">
    <property type="entry name" value="AcetylCoA_hyd_C"/>
</dbReference>
<organism evidence="2 3">
    <name type="scientific">Dokdonella fugitiva</name>
    <dbReference type="NCBI Taxonomy" id="328517"/>
    <lineage>
        <taxon>Bacteria</taxon>
        <taxon>Pseudomonadati</taxon>
        <taxon>Pseudomonadota</taxon>
        <taxon>Gammaproteobacteria</taxon>
        <taxon>Lysobacterales</taxon>
        <taxon>Rhodanobacteraceae</taxon>
        <taxon>Dokdonella</taxon>
    </lineage>
</organism>
<dbReference type="AlphaFoldDB" id="A0A4R2I181"/>
<proteinExistence type="predicted"/>
<gene>
    <name evidence="2" type="ORF">EV148_10924</name>
</gene>
<dbReference type="InterPro" id="IPR038460">
    <property type="entry name" value="AcetylCoA_hyd_C_sf"/>
</dbReference>
<keyword evidence="3" id="KW-1185">Reference proteome</keyword>
<dbReference type="GO" id="GO:0006083">
    <property type="term" value="P:acetate metabolic process"/>
    <property type="evidence" value="ECO:0007669"/>
    <property type="project" value="InterPro"/>
</dbReference>
<evidence type="ECO:0000313" key="3">
    <source>
        <dbReference type="Proteomes" id="UP000294862"/>
    </source>
</evidence>
<dbReference type="InterPro" id="IPR046433">
    <property type="entry name" value="ActCoA_hydro"/>
</dbReference>
<feature type="domain" description="Acetyl-CoA hydrolase/transferase C-terminal" evidence="1">
    <location>
        <begin position="366"/>
        <end position="529"/>
    </location>
</feature>
<dbReference type="GO" id="GO:0008775">
    <property type="term" value="F:acetate CoA-transferase activity"/>
    <property type="evidence" value="ECO:0007669"/>
    <property type="project" value="InterPro"/>
</dbReference>
<name>A0A4R2I181_9GAMM</name>
<dbReference type="EMBL" id="SLWQ01000009">
    <property type="protein sequence ID" value="TCO37672.1"/>
    <property type="molecule type" value="Genomic_DNA"/>
</dbReference>
<evidence type="ECO:0000313" key="2">
    <source>
        <dbReference type="EMBL" id="TCO37672.1"/>
    </source>
</evidence>
<dbReference type="OrthoDB" id="9801795at2"/>
<dbReference type="Pfam" id="PF13336">
    <property type="entry name" value="AcetylCoA_hyd_C"/>
    <property type="match status" value="1"/>
</dbReference>
<dbReference type="GO" id="GO:0016787">
    <property type="term" value="F:hydrolase activity"/>
    <property type="evidence" value="ECO:0007669"/>
    <property type="project" value="UniProtKB-KW"/>
</dbReference>
<dbReference type="RefSeq" id="WP_131999643.1">
    <property type="nucleotide sequence ID" value="NZ_JACGXM010000009.1"/>
</dbReference>
<dbReference type="Proteomes" id="UP000294862">
    <property type="component" value="Unassembled WGS sequence"/>
</dbReference>
<reference evidence="2 3" key="1">
    <citation type="journal article" date="2015" name="Stand. Genomic Sci.">
        <title>Genomic Encyclopedia of Bacterial and Archaeal Type Strains, Phase III: the genomes of soil and plant-associated and newly described type strains.</title>
        <authorList>
            <person name="Whitman W.B."/>
            <person name="Woyke T."/>
            <person name="Klenk H.P."/>
            <person name="Zhou Y."/>
            <person name="Lilburn T.G."/>
            <person name="Beck B.J."/>
            <person name="De Vos P."/>
            <person name="Vandamme P."/>
            <person name="Eisen J.A."/>
            <person name="Garrity G."/>
            <person name="Hugenholtz P."/>
            <person name="Kyrpides N.C."/>
        </authorList>
    </citation>
    <scope>NUCLEOTIDE SEQUENCE [LARGE SCALE GENOMIC DNA]</scope>
    <source>
        <strain evidence="2 3">A3</strain>
    </source>
</reference>